<evidence type="ECO:0000256" key="1">
    <source>
        <dbReference type="SAM" id="SignalP"/>
    </source>
</evidence>
<keyword evidence="1" id="KW-0732">Signal</keyword>
<dbReference type="AlphaFoldDB" id="A0A7W4W695"/>
<keyword evidence="3" id="KW-1185">Reference proteome</keyword>
<dbReference type="Proteomes" id="UP000537130">
    <property type="component" value="Unassembled WGS sequence"/>
</dbReference>
<gene>
    <name evidence="2" type="ORF">FHR99_001920</name>
</gene>
<protein>
    <recommendedName>
        <fullName evidence="4">Lipoprotein</fullName>
    </recommendedName>
</protein>
<dbReference type="EMBL" id="JACHWY010000002">
    <property type="protein sequence ID" value="MBB3047654.1"/>
    <property type="molecule type" value="Genomic_DNA"/>
</dbReference>
<organism evidence="2 3">
    <name type="scientific">Litorivivens lipolytica</name>
    <dbReference type="NCBI Taxonomy" id="1524264"/>
    <lineage>
        <taxon>Bacteria</taxon>
        <taxon>Pseudomonadati</taxon>
        <taxon>Pseudomonadota</taxon>
        <taxon>Gammaproteobacteria</taxon>
        <taxon>Litorivivens</taxon>
    </lineage>
</organism>
<feature type="chain" id="PRO_5031367851" description="Lipoprotein" evidence="1">
    <location>
        <begin position="21"/>
        <end position="157"/>
    </location>
</feature>
<evidence type="ECO:0008006" key="4">
    <source>
        <dbReference type="Google" id="ProtNLM"/>
    </source>
</evidence>
<comment type="caution">
    <text evidence="2">The sequence shown here is derived from an EMBL/GenBank/DDBJ whole genome shotgun (WGS) entry which is preliminary data.</text>
</comment>
<name>A0A7W4W695_9GAMM</name>
<dbReference type="PROSITE" id="PS51257">
    <property type="entry name" value="PROKAR_LIPOPROTEIN"/>
    <property type="match status" value="1"/>
</dbReference>
<dbReference type="RefSeq" id="WP_183410424.1">
    <property type="nucleotide sequence ID" value="NZ_JACHWY010000002.1"/>
</dbReference>
<sequence length="157" mass="17293">MTTRGFSLFALLLTALLAGCASQPQQSLALRTEYCDTYLIYDMCVRDIDADGAVDLMYFADTREIFMLSESAEPELAGENLDVHRCLQTLGDALRDTSSQLLRPDIGFLARSRVRSAMLISYTAYLPAINACMDKQRVAASGAAAFADDDFGEDDFF</sequence>
<reference evidence="2 3" key="1">
    <citation type="submission" date="2020-08" db="EMBL/GenBank/DDBJ databases">
        <title>Genomic Encyclopedia of Type Strains, Phase III (KMG-III): the genomes of soil and plant-associated and newly described type strains.</title>
        <authorList>
            <person name="Whitman W."/>
        </authorList>
    </citation>
    <scope>NUCLEOTIDE SEQUENCE [LARGE SCALE GENOMIC DNA]</scope>
    <source>
        <strain evidence="2 3">CECT 8654</strain>
    </source>
</reference>
<proteinExistence type="predicted"/>
<accession>A0A7W4W695</accession>
<evidence type="ECO:0000313" key="3">
    <source>
        <dbReference type="Proteomes" id="UP000537130"/>
    </source>
</evidence>
<feature type="signal peptide" evidence="1">
    <location>
        <begin position="1"/>
        <end position="20"/>
    </location>
</feature>
<evidence type="ECO:0000313" key="2">
    <source>
        <dbReference type="EMBL" id="MBB3047654.1"/>
    </source>
</evidence>